<protein>
    <submittedName>
        <fullName evidence="1">Uncharacterized protein</fullName>
    </submittedName>
</protein>
<proteinExistence type="predicted"/>
<dbReference type="EMBL" id="JACIJF010000056">
    <property type="protein sequence ID" value="MBB5713159.1"/>
    <property type="molecule type" value="Genomic_DNA"/>
</dbReference>
<dbReference type="AlphaFoldDB" id="A0A840YTV8"/>
<comment type="caution">
    <text evidence="1">The sequence shown here is derived from an EMBL/GenBank/DDBJ whole genome shotgun (WGS) entry which is preliminary data.</text>
</comment>
<accession>A0A840YTV8</accession>
<evidence type="ECO:0000313" key="1">
    <source>
        <dbReference type="EMBL" id="MBB5713159.1"/>
    </source>
</evidence>
<sequence>MITPDSLADLIAIEITPSKAQALVNLAPSGKTKVRRGDEKAIIACETVVIVKDVTGCLCRTTWGAGTHDIRQPPLLATLTVLGILVRERLLAKGIQPARLTLLDER</sequence>
<name>A0A840YTV8_9SPHN</name>
<evidence type="ECO:0000313" key="2">
    <source>
        <dbReference type="Proteomes" id="UP000527143"/>
    </source>
</evidence>
<reference evidence="1 2" key="1">
    <citation type="submission" date="2020-08" db="EMBL/GenBank/DDBJ databases">
        <title>Genomic Encyclopedia of Type Strains, Phase IV (KMG-IV): sequencing the most valuable type-strain genomes for metagenomic binning, comparative biology and taxonomic classification.</title>
        <authorList>
            <person name="Goeker M."/>
        </authorList>
    </citation>
    <scope>NUCLEOTIDE SEQUENCE [LARGE SCALE GENOMIC DNA]</scope>
    <source>
        <strain evidence="1 2">DSM 26736</strain>
    </source>
</reference>
<keyword evidence="2" id="KW-1185">Reference proteome</keyword>
<gene>
    <name evidence="1" type="ORF">FHT02_004429</name>
</gene>
<organism evidence="1 2">
    <name type="scientific">Sphingomonas xinjiangensis</name>
    <dbReference type="NCBI Taxonomy" id="643568"/>
    <lineage>
        <taxon>Bacteria</taxon>
        <taxon>Pseudomonadati</taxon>
        <taxon>Pseudomonadota</taxon>
        <taxon>Alphaproteobacteria</taxon>
        <taxon>Sphingomonadales</taxon>
        <taxon>Sphingomonadaceae</taxon>
        <taxon>Sphingomonas</taxon>
    </lineage>
</organism>
<dbReference type="Proteomes" id="UP000527143">
    <property type="component" value="Unassembled WGS sequence"/>
</dbReference>